<reference evidence="13 14" key="2">
    <citation type="submission" date="2024-10" db="EMBL/GenBank/DDBJ databases">
        <authorList>
            <person name="Ryan C."/>
        </authorList>
    </citation>
    <scope>NUCLEOTIDE SEQUENCE [LARGE SCALE GENOMIC DNA]</scope>
</reference>
<evidence type="ECO:0000256" key="5">
    <source>
        <dbReference type="ARBA" id="ARBA00022729"/>
    </source>
</evidence>
<dbReference type="InterPro" id="IPR032675">
    <property type="entry name" value="LRR_dom_sf"/>
</dbReference>
<keyword evidence="6" id="KW-0677">Repeat</keyword>
<organism evidence="13 14">
    <name type="scientific">Urochloa decumbens</name>
    <dbReference type="NCBI Taxonomy" id="240449"/>
    <lineage>
        <taxon>Eukaryota</taxon>
        <taxon>Viridiplantae</taxon>
        <taxon>Streptophyta</taxon>
        <taxon>Embryophyta</taxon>
        <taxon>Tracheophyta</taxon>
        <taxon>Spermatophyta</taxon>
        <taxon>Magnoliopsida</taxon>
        <taxon>Liliopsida</taxon>
        <taxon>Poales</taxon>
        <taxon>Poaceae</taxon>
        <taxon>PACMAD clade</taxon>
        <taxon>Panicoideae</taxon>
        <taxon>Panicodae</taxon>
        <taxon>Paniceae</taxon>
        <taxon>Melinidinae</taxon>
        <taxon>Urochloa</taxon>
    </lineage>
</organism>
<dbReference type="Gene3D" id="1.10.510.10">
    <property type="entry name" value="Transferase(Phosphotransferase) domain 1"/>
    <property type="match status" value="1"/>
</dbReference>
<keyword evidence="2" id="KW-0597">Phosphoprotein</keyword>
<evidence type="ECO:0000256" key="2">
    <source>
        <dbReference type="ARBA" id="ARBA00022553"/>
    </source>
</evidence>
<keyword evidence="5 11" id="KW-0732">Signal</keyword>
<dbReference type="Pfam" id="PF07714">
    <property type="entry name" value="PK_Tyr_Ser-Thr"/>
    <property type="match status" value="1"/>
</dbReference>
<feature type="transmembrane region" description="Helical" evidence="10">
    <location>
        <begin position="290"/>
        <end position="308"/>
    </location>
</feature>
<dbReference type="InterPro" id="IPR001611">
    <property type="entry name" value="Leu-rich_rpt"/>
</dbReference>
<dbReference type="InterPro" id="IPR000719">
    <property type="entry name" value="Prot_kinase_dom"/>
</dbReference>
<dbReference type="EMBL" id="OZ075136">
    <property type="protein sequence ID" value="CAL5001307.1"/>
    <property type="molecule type" value="Genomic_DNA"/>
</dbReference>
<evidence type="ECO:0000313" key="14">
    <source>
        <dbReference type="Proteomes" id="UP001497457"/>
    </source>
</evidence>
<evidence type="ECO:0000313" key="13">
    <source>
        <dbReference type="EMBL" id="CAL5001307.1"/>
    </source>
</evidence>
<evidence type="ECO:0000256" key="8">
    <source>
        <dbReference type="ARBA" id="ARBA00023136"/>
    </source>
</evidence>
<dbReference type="PROSITE" id="PS50011">
    <property type="entry name" value="PROTEIN_KINASE_DOM"/>
    <property type="match status" value="1"/>
</dbReference>
<gene>
    <name evidence="13" type="ORF">URODEC1_LOCUS65312</name>
</gene>
<dbReference type="InterPro" id="IPR001245">
    <property type="entry name" value="Ser-Thr/Tyr_kinase_cat_dom"/>
</dbReference>
<dbReference type="AlphaFoldDB" id="A0ABC9BHZ3"/>
<dbReference type="FunFam" id="3.80.10.10:FF:000722">
    <property type="entry name" value="Leucine-rich repeat receptor-like protein kinase"/>
    <property type="match status" value="1"/>
</dbReference>
<dbReference type="Pfam" id="PF00560">
    <property type="entry name" value="LRR_1"/>
    <property type="match status" value="3"/>
</dbReference>
<evidence type="ECO:0000256" key="11">
    <source>
        <dbReference type="SAM" id="SignalP"/>
    </source>
</evidence>
<evidence type="ECO:0000256" key="4">
    <source>
        <dbReference type="ARBA" id="ARBA00022692"/>
    </source>
</evidence>
<sequence length="679" mass="69773">MAAAAPQVLALALAVAAALAALASPAAALAALASPAAALNTDGLALLALKFAVSDDPGGALATWRDADADPCGWAGVTCAGGGGRVAGVELANASLAGYLPSELSLLSELQELSLPYNRLSGQIPVAIAALQKLTTLDLAHNQLYGPVPTGIGRLVSLARLDLSSNQLNGTLPPAIAGLPRLSGVLNLSYNHFTGGIPPEYGGIPVAVSLDLRGNDLAGEIPQVGSLVNQGPTAFDGNPRLCGFPLKVECAGGVSDEPRIPQGNAGMSDPGAAAEVGRRPQQKRRSSSPAVPILAVIVVVAVVAGVVLQWQCRRRCAAAAGDEEKESAKDKYGGGGGAVTLAGSEDRRSGGGGEEGEVFVAVDDGFGMELEELLRASAYVVGKSRGGIVYRVVPGRGPAVAVRRLSEPDDGDSDGGGGWRRRRAFEAEAAAIGRARHPNVARLRAYYYAPDEKLLIYDYLPNGSLHSALHGGPTASPTPLPWSVRLSIVQGAARGLAYLHECSPRRYVHGCIKSTKILLDEELHAHVSGFGLARLVAGAHKTAAAGSSKKLGSAACALRGAGAGAVSYVAPELRAPGGAPAAAATQKGDVFAFGVVLLEAVTGREPAEGEGGMDLEAWVRRAFKEERPLSEVVDPTLLGEVHAKKQVLAVFHVALGCTEPDPEMRPRMRAVAESLDRIG</sequence>
<dbReference type="PANTHER" id="PTHR48007:SF8">
    <property type="entry name" value="RECEPTOR PROTEIN KINASE-LIKE PROTEIN ZAR1"/>
    <property type="match status" value="1"/>
</dbReference>
<dbReference type="InterPro" id="IPR013210">
    <property type="entry name" value="LRR_N_plant-typ"/>
</dbReference>
<evidence type="ECO:0000256" key="9">
    <source>
        <dbReference type="SAM" id="MobiDB-lite"/>
    </source>
</evidence>
<accession>A0ABC9BHZ3</accession>
<dbReference type="Gene3D" id="3.80.10.10">
    <property type="entry name" value="Ribonuclease Inhibitor"/>
    <property type="match status" value="2"/>
</dbReference>
<dbReference type="InterPro" id="IPR046959">
    <property type="entry name" value="PRK1-6/SRF4-like"/>
</dbReference>
<dbReference type="GO" id="GO:0016020">
    <property type="term" value="C:membrane"/>
    <property type="evidence" value="ECO:0007669"/>
    <property type="project" value="UniProtKB-SubCell"/>
</dbReference>
<evidence type="ECO:0000256" key="7">
    <source>
        <dbReference type="ARBA" id="ARBA00022989"/>
    </source>
</evidence>
<feature type="region of interest" description="Disordered" evidence="9">
    <location>
        <begin position="255"/>
        <end position="285"/>
    </location>
</feature>
<keyword evidence="8 10" id="KW-0472">Membrane</keyword>
<dbReference type="SUPFAM" id="SSF52058">
    <property type="entry name" value="L domain-like"/>
    <property type="match status" value="1"/>
</dbReference>
<evidence type="ECO:0000256" key="6">
    <source>
        <dbReference type="ARBA" id="ARBA00022737"/>
    </source>
</evidence>
<keyword evidence="3" id="KW-0433">Leucine-rich repeat</keyword>
<keyword evidence="4 10" id="KW-0812">Transmembrane</keyword>
<keyword evidence="7 10" id="KW-1133">Transmembrane helix</keyword>
<dbReference type="Gene3D" id="3.30.200.20">
    <property type="entry name" value="Phosphorylase Kinase, domain 1"/>
    <property type="match status" value="1"/>
</dbReference>
<feature type="signal peptide" evidence="11">
    <location>
        <begin position="1"/>
        <end position="20"/>
    </location>
</feature>
<dbReference type="SUPFAM" id="SSF56112">
    <property type="entry name" value="Protein kinase-like (PK-like)"/>
    <property type="match status" value="1"/>
</dbReference>
<keyword evidence="14" id="KW-1185">Reference proteome</keyword>
<comment type="subcellular location">
    <subcellularLocation>
        <location evidence="1">Membrane</location>
        <topology evidence="1">Single-pass membrane protein</topology>
    </subcellularLocation>
</comment>
<dbReference type="Proteomes" id="UP001497457">
    <property type="component" value="Chromosome 26rd"/>
</dbReference>
<dbReference type="PANTHER" id="PTHR48007">
    <property type="entry name" value="LEUCINE-RICH REPEAT RECEPTOR-LIKE PROTEIN KINASE PXC1"/>
    <property type="match status" value="1"/>
</dbReference>
<feature type="chain" id="PRO_5044746684" description="Protein kinase domain-containing protein" evidence="11">
    <location>
        <begin position="21"/>
        <end position="679"/>
    </location>
</feature>
<dbReference type="FunFam" id="3.80.10.10:FF:000129">
    <property type="entry name" value="Leucine-rich repeat receptor-like kinase"/>
    <property type="match status" value="1"/>
</dbReference>
<evidence type="ECO:0000256" key="1">
    <source>
        <dbReference type="ARBA" id="ARBA00004167"/>
    </source>
</evidence>
<reference evidence="14" key="1">
    <citation type="submission" date="2024-06" db="EMBL/GenBank/DDBJ databases">
        <authorList>
            <person name="Ryan C."/>
        </authorList>
    </citation>
    <scope>NUCLEOTIDE SEQUENCE [LARGE SCALE GENOMIC DNA]</scope>
</reference>
<evidence type="ECO:0000256" key="3">
    <source>
        <dbReference type="ARBA" id="ARBA00022614"/>
    </source>
</evidence>
<evidence type="ECO:0000259" key="12">
    <source>
        <dbReference type="PROSITE" id="PS50011"/>
    </source>
</evidence>
<proteinExistence type="predicted"/>
<feature type="region of interest" description="Disordered" evidence="9">
    <location>
        <begin position="323"/>
        <end position="354"/>
    </location>
</feature>
<protein>
    <recommendedName>
        <fullName evidence="12">Protein kinase domain-containing protein</fullName>
    </recommendedName>
</protein>
<dbReference type="InterPro" id="IPR011009">
    <property type="entry name" value="Kinase-like_dom_sf"/>
</dbReference>
<name>A0ABC9BHZ3_9POAL</name>
<evidence type="ECO:0000256" key="10">
    <source>
        <dbReference type="SAM" id="Phobius"/>
    </source>
</evidence>
<feature type="domain" description="Protein kinase" evidence="12">
    <location>
        <begin position="344"/>
        <end position="678"/>
    </location>
</feature>
<dbReference type="Pfam" id="PF08263">
    <property type="entry name" value="LRRNT_2"/>
    <property type="match status" value="1"/>
</dbReference>